<dbReference type="Gene3D" id="3.40.430.10">
    <property type="entry name" value="Dihydrofolate Reductase, subunit A"/>
    <property type="match status" value="1"/>
</dbReference>
<evidence type="ECO:0000256" key="8">
    <source>
        <dbReference type="RuleBase" id="RU004474"/>
    </source>
</evidence>
<comment type="function">
    <text evidence="7">Key enzyme in folate metabolism. Catalyzes an essential reaction for de novo glycine and purine synthesis, and for DNA precursor synthesis.</text>
</comment>
<comment type="caution">
    <text evidence="10">The sequence shown here is derived from an EMBL/GenBank/DDBJ whole genome shotgun (WGS) entry which is preliminary data.</text>
</comment>
<dbReference type="EC" id="1.5.1.3" evidence="3 7"/>
<sequence>MVSLIVCHSAQNVIGYKNSMPWHLPNDLKHVKKLTEGNTIVMGRKTFESIGRPLPNRRNVVLTQNEDFSYKGVDIIHSTDDIEALEGKVFIFGGSGVYNQTMHLVDEMHITRIHETFGGDTFFPEYDSSEWELLSSEEGIVDEKNRYPHEFLHYRRTNS</sequence>
<gene>
    <name evidence="10" type="ORF">ACFOEO_07370</name>
</gene>
<dbReference type="PANTHER" id="PTHR48069">
    <property type="entry name" value="DIHYDROFOLATE REDUCTASE"/>
    <property type="match status" value="1"/>
</dbReference>
<dbReference type="InterPro" id="IPR012259">
    <property type="entry name" value="DHFR"/>
</dbReference>
<evidence type="ECO:0000256" key="6">
    <source>
        <dbReference type="ARBA" id="ARBA00023002"/>
    </source>
</evidence>
<dbReference type="Proteomes" id="UP001595637">
    <property type="component" value="Unassembled WGS sequence"/>
</dbReference>
<dbReference type="PRINTS" id="PR00070">
    <property type="entry name" value="DHFR"/>
</dbReference>
<dbReference type="InterPro" id="IPR017925">
    <property type="entry name" value="DHFR_CS"/>
</dbReference>
<accession>A0ABV7N5M2</accession>
<keyword evidence="5 7" id="KW-0521">NADP</keyword>
<evidence type="ECO:0000256" key="5">
    <source>
        <dbReference type="ARBA" id="ARBA00022857"/>
    </source>
</evidence>
<comment type="pathway">
    <text evidence="1 7">Cofactor biosynthesis; tetrahydrofolate biosynthesis; 5,6,7,8-tetrahydrofolate from 7,8-dihydrofolate: step 1/1.</text>
</comment>
<organism evidence="10 11">
    <name type="scientific">Salinicoccus sesuvii</name>
    <dbReference type="NCBI Taxonomy" id="868281"/>
    <lineage>
        <taxon>Bacteria</taxon>
        <taxon>Bacillati</taxon>
        <taxon>Bacillota</taxon>
        <taxon>Bacilli</taxon>
        <taxon>Bacillales</taxon>
        <taxon>Staphylococcaceae</taxon>
        <taxon>Salinicoccus</taxon>
    </lineage>
</organism>
<keyword evidence="11" id="KW-1185">Reference proteome</keyword>
<dbReference type="CDD" id="cd00209">
    <property type="entry name" value="DHFR"/>
    <property type="match status" value="1"/>
</dbReference>
<keyword evidence="10" id="KW-0808">Transferase</keyword>
<keyword evidence="4 7" id="KW-0554">One-carbon metabolism</keyword>
<dbReference type="PANTHER" id="PTHR48069:SF3">
    <property type="entry name" value="DIHYDROFOLATE REDUCTASE"/>
    <property type="match status" value="1"/>
</dbReference>
<evidence type="ECO:0000256" key="1">
    <source>
        <dbReference type="ARBA" id="ARBA00004903"/>
    </source>
</evidence>
<dbReference type="Pfam" id="PF00186">
    <property type="entry name" value="DHFR_1"/>
    <property type="match status" value="1"/>
</dbReference>
<evidence type="ECO:0000259" key="9">
    <source>
        <dbReference type="PROSITE" id="PS51330"/>
    </source>
</evidence>
<dbReference type="EMBL" id="JBHRVQ010000001">
    <property type="protein sequence ID" value="MFC3388386.1"/>
    <property type="molecule type" value="Genomic_DNA"/>
</dbReference>
<comment type="similarity">
    <text evidence="2 7 8">Belongs to the dihydrofolate reductase family.</text>
</comment>
<evidence type="ECO:0000313" key="11">
    <source>
        <dbReference type="Proteomes" id="UP001595637"/>
    </source>
</evidence>
<dbReference type="PROSITE" id="PS51330">
    <property type="entry name" value="DHFR_2"/>
    <property type="match status" value="1"/>
</dbReference>
<name>A0ABV7N5M2_9STAP</name>
<evidence type="ECO:0000256" key="2">
    <source>
        <dbReference type="ARBA" id="ARBA00009539"/>
    </source>
</evidence>
<dbReference type="PROSITE" id="PS00075">
    <property type="entry name" value="DHFR_1"/>
    <property type="match status" value="1"/>
</dbReference>
<evidence type="ECO:0000256" key="4">
    <source>
        <dbReference type="ARBA" id="ARBA00022563"/>
    </source>
</evidence>
<evidence type="ECO:0000256" key="3">
    <source>
        <dbReference type="ARBA" id="ARBA00012856"/>
    </source>
</evidence>
<dbReference type="GO" id="GO:0004146">
    <property type="term" value="F:dihydrofolate reductase activity"/>
    <property type="evidence" value="ECO:0007669"/>
    <property type="project" value="UniProtKB-EC"/>
</dbReference>
<keyword evidence="6 7" id="KW-0560">Oxidoreductase</keyword>
<dbReference type="InterPro" id="IPR024072">
    <property type="entry name" value="DHFR-like_dom_sf"/>
</dbReference>
<comment type="catalytic activity">
    <reaction evidence="7">
        <text>(6S)-5,6,7,8-tetrahydrofolate + NADP(+) = 7,8-dihydrofolate + NADPH + H(+)</text>
        <dbReference type="Rhea" id="RHEA:15009"/>
        <dbReference type="ChEBI" id="CHEBI:15378"/>
        <dbReference type="ChEBI" id="CHEBI:57451"/>
        <dbReference type="ChEBI" id="CHEBI:57453"/>
        <dbReference type="ChEBI" id="CHEBI:57783"/>
        <dbReference type="ChEBI" id="CHEBI:58349"/>
        <dbReference type="EC" id="1.5.1.3"/>
    </reaction>
</comment>
<dbReference type="RefSeq" id="WP_380653788.1">
    <property type="nucleotide sequence ID" value="NZ_JBHRVQ010000001.1"/>
</dbReference>
<evidence type="ECO:0000256" key="7">
    <source>
        <dbReference type="PIRNR" id="PIRNR000194"/>
    </source>
</evidence>
<proteinExistence type="inferred from homology"/>
<dbReference type="InterPro" id="IPR001796">
    <property type="entry name" value="DHFR_dom"/>
</dbReference>
<evidence type="ECO:0000313" key="10">
    <source>
        <dbReference type="EMBL" id="MFC3388386.1"/>
    </source>
</evidence>
<dbReference type="GO" id="GO:0016740">
    <property type="term" value="F:transferase activity"/>
    <property type="evidence" value="ECO:0007669"/>
    <property type="project" value="UniProtKB-KW"/>
</dbReference>
<dbReference type="SUPFAM" id="SSF53597">
    <property type="entry name" value="Dihydrofolate reductase-like"/>
    <property type="match status" value="1"/>
</dbReference>
<reference evidence="11" key="1">
    <citation type="journal article" date="2019" name="Int. J. Syst. Evol. Microbiol.">
        <title>The Global Catalogue of Microorganisms (GCM) 10K type strain sequencing project: providing services to taxonomists for standard genome sequencing and annotation.</title>
        <authorList>
            <consortium name="The Broad Institute Genomics Platform"/>
            <consortium name="The Broad Institute Genome Sequencing Center for Infectious Disease"/>
            <person name="Wu L."/>
            <person name="Ma J."/>
        </authorList>
    </citation>
    <scope>NUCLEOTIDE SEQUENCE [LARGE SCALE GENOMIC DNA]</scope>
    <source>
        <strain evidence="11">CCM 7756</strain>
    </source>
</reference>
<protein>
    <recommendedName>
        <fullName evidence="3 7">Dihydrofolate reductase</fullName>
        <ecNumber evidence="3 7">1.5.1.3</ecNumber>
    </recommendedName>
</protein>
<dbReference type="PIRSF" id="PIRSF000194">
    <property type="entry name" value="DHFR"/>
    <property type="match status" value="1"/>
</dbReference>
<feature type="domain" description="DHFR" evidence="9">
    <location>
        <begin position="1"/>
        <end position="156"/>
    </location>
</feature>